<feature type="compositionally biased region" description="Basic and acidic residues" evidence="1">
    <location>
        <begin position="60"/>
        <end position="71"/>
    </location>
</feature>
<name>A0A366EL60_9HYPH</name>
<evidence type="ECO:0000313" key="3">
    <source>
        <dbReference type="Proteomes" id="UP000253529"/>
    </source>
</evidence>
<sequence length="78" mass="8713">MAETPDPDAKPDPSTPGEGPDPSPSVSDLKAIANRLRERIEEEKRRHDLPLDSTLGNPDWDERAKDGHLDRPDDDDED</sequence>
<dbReference type="Proteomes" id="UP000253529">
    <property type="component" value="Unassembled WGS sequence"/>
</dbReference>
<evidence type="ECO:0000313" key="2">
    <source>
        <dbReference type="EMBL" id="RBP03064.1"/>
    </source>
</evidence>
<accession>A0A366EL60</accession>
<dbReference type="RefSeq" id="WP_113893072.1">
    <property type="nucleotide sequence ID" value="NZ_QNRK01000047.1"/>
</dbReference>
<gene>
    <name evidence="2" type="ORF">DFR50_14737</name>
</gene>
<evidence type="ECO:0000256" key="1">
    <source>
        <dbReference type="SAM" id="MobiDB-lite"/>
    </source>
</evidence>
<organism evidence="2 3">
    <name type="scientific">Roseiarcus fermentans</name>
    <dbReference type="NCBI Taxonomy" id="1473586"/>
    <lineage>
        <taxon>Bacteria</taxon>
        <taxon>Pseudomonadati</taxon>
        <taxon>Pseudomonadota</taxon>
        <taxon>Alphaproteobacteria</taxon>
        <taxon>Hyphomicrobiales</taxon>
        <taxon>Roseiarcaceae</taxon>
        <taxon>Roseiarcus</taxon>
    </lineage>
</organism>
<keyword evidence="3" id="KW-1185">Reference proteome</keyword>
<dbReference type="EMBL" id="QNRK01000047">
    <property type="protein sequence ID" value="RBP03064.1"/>
    <property type="molecule type" value="Genomic_DNA"/>
</dbReference>
<feature type="region of interest" description="Disordered" evidence="1">
    <location>
        <begin position="1"/>
        <end position="78"/>
    </location>
</feature>
<reference evidence="2 3" key="1">
    <citation type="submission" date="2018-06" db="EMBL/GenBank/DDBJ databases">
        <title>Genomic Encyclopedia of Type Strains, Phase IV (KMG-IV): sequencing the most valuable type-strain genomes for metagenomic binning, comparative biology and taxonomic classification.</title>
        <authorList>
            <person name="Goeker M."/>
        </authorList>
    </citation>
    <scope>NUCLEOTIDE SEQUENCE [LARGE SCALE GENOMIC DNA]</scope>
    <source>
        <strain evidence="2 3">DSM 24875</strain>
    </source>
</reference>
<proteinExistence type="predicted"/>
<comment type="caution">
    <text evidence="2">The sequence shown here is derived from an EMBL/GenBank/DDBJ whole genome shotgun (WGS) entry which is preliminary data.</text>
</comment>
<dbReference type="AlphaFoldDB" id="A0A366EL60"/>
<protein>
    <submittedName>
        <fullName evidence="2">Uncharacterized protein</fullName>
    </submittedName>
</protein>
<feature type="compositionally biased region" description="Basic and acidic residues" evidence="1">
    <location>
        <begin position="35"/>
        <end position="50"/>
    </location>
</feature>